<evidence type="ECO:0000256" key="2">
    <source>
        <dbReference type="ARBA" id="ARBA00006202"/>
    </source>
</evidence>
<comment type="catalytic activity">
    <reaction evidence="1 6">
        <text>Hydrolysis of terminal, non-reducing alpha-D-galactose residues in alpha-D-galactosides, including galactose oligosaccharides, galactomannans and galactolipids.</text>
        <dbReference type="EC" id="3.2.1.22"/>
    </reaction>
</comment>
<dbReference type="Gene3D" id="3.20.20.70">
    <property type="entry name" value="Aldolase class I"/>
    <property type="match status" value="1"/>
</dbReference>
<dbReference type="InterPro" id="IPR017853">
    <property type="entry name" value="GH"/>
</dbReference>
<dbReference type="GO" id="GO:0016052">
    <property type="term" value="P:carbohydrate catabolic process"/>
    <property type="evidence" value="ECO:0007669"/>
    <property type="project" value="InterPro"/>
</dbReference>
<sequence length="738" mass="83753">MTLITFDESKKIFHLSNTAISYLIGIEKESYLSHLYFGKAIKTYHGGRKYPAMNRSFSPNPDGMPLKTRDFSLDVISQEFPSYGHGDFRNPAVQIKQANGSSITEFVYDSYEIISGKPILDGLPATYVEADEEAETLVITLVDKLLNLKLKLSYTIYAQRDVIARNTLLENHGVAPVVIEKLASISVDLPEQDLELISLPGRHVKEREIDRQPIQRGTRIIDSKRGSSSHQANPFIAIVAPKTDELTGTAIGLTLVYSGNHEMLVERDQFSQTRVMAGINPFGFEWELGIDASFQSPEALLVYSDQGLNGMSQTFHDLLQNRLARGQYRQAERPILINNWEATYFDFDTDKIKKIVDSAADLGIELFVLDDGWFGKRDDDISGLGDWFENTEKLKGGLKAIADYVHQKKMSFGLWFEPEMVNADSDLFRQHPDYALQTPDRSMSTSRDQYVLDFSRKEVRETITRQMRAILDTIDIDYIKWDMNRNLTEVYSVTASAAHQGEVFHRYVLGLYEMLEELTTDYDHVLWEGCSGGGGRFDAGFLHYMPQSWTSDNTDAIERLEIQYGTSLVYPISSMGAHVSAVPNHQTHRETGLEIRGDVAMSGVFGYELNLQDMTQAEKEVVLEQVTFYKTHRKLLQYGKFHRLLSPFESDQTAWLFVNGDQSQAIGFYFRKYAESAGPLRTLKFTGLAPEKTYQVNGDAIYGGDELMSVGLYIYPFLDGDYQSRKFVINEVKSNEIK</sequence>
<dbReference type="Gene3D" id="2.60.40.1180">
    <property type="entry name" value="Golgi alpha-mannosidase II"/>
    <property type="match status" value="1"/>
</dbReference>
<accession>A0A0V8BYH2</accession>
<evidence type="ECO:0000256" key="4">
    <source>
        <dbReference type="ARBA" id="ARBA00022801"/>
    </source>
</evidence>
<organism evidence="10 11">
    <name type="scientific">Lactococcus lactis subsp. lactis</name>
    <name type="common">Streptococcus lactis</name>
    <dbReference type="NCBI Taxonomy" id="1360"/>
    <lineage>
        <taxon>Bacteria</taxon>
        <taxon>Bacillati</taxon>
        <taxon>Bacillota</taxon>
        <taxon>Bacilli</taxon>
        <taxon>Lactobacillales</taxon>
        <taxon>Streptococcaceae</taxon>
        <taxon>Lactococcus</taxon>
    </lineage>
</organism>
<dbReference type="InterPro" id="IPR038417">
    <property type="entry name" value="Alpga-gal_N_sf"/>
</dbReference>
<dbReference type="InterPro" id="IPR013780">
    <property type="entry name" value="Glyco_hydro_b"/>
</dbReference>
<dbReference type="PANTHER" id="PTHR43053:SF3">
    <property type="entry name" value="ALPHA-GALACTOSIDASE C-RELATED"/>
    <property type="match status" value="1"/>
</dbReference>
<dbReference type="AlphaFoldDB" id="A0A0V8BYH2"/>
<dbReference type="CDD" id="cd14791">
    <property type="entry name" value="GH36"/>
    <property type="match status" value="1"/>
</dbReference>
<reference evidence="11" key="1">
    <citation type="submission" date="2015-10" db="EMBL/GenBank/DDBJ databases">
        <title>Draft Genome Sequences of 11 Lactococcus lactis subspecies cremoris strains.</title>
        <authorList>
            <person name="Wels M."/>
            <person name="Backus L."/>
            <person name="Boekhorst J."/>
            <person name="Dijkstra A."/>
            <person name="Beerthuizen M."/>
            <person name="Kelly W."/>
            <person name="Siezen R."/>
            <person name="Bachmann H."/>
            <person name="Van Hijum S."/>
        </authorList>
    </citation>
    <scope>NUCLEOTIDE SEQUENCE [LARGE SCALE GENOMIC DNA]</scope>
    <source>
        <strain evidence="11">LMG9449</strain>
    </source>
</reference>
<proteinExistence type="inferred from homology"/>
<dbReference type="Gene3D" id="2.70.98.60">
    <property type="entry name" value="alpha-galactosidase from lactobacil brevis"/>
    <property type="match status" value="1"/>
</dbReference>
<comment type="similarity">
    <text evidence="2">Belongs to the glycosyl hydrolase 36 family.</text>
</comment>
<dbReference type="PROSITE" id="PS00512">
    <property type="entry name" value="ALPHA_GALACTOSIDASE"/>
    <property type="match status" value="1"/>
</dbReference>
<evidence type="ECO:0000259" key="8">
    <source>
        <dbReference type="Pfam" id="PF16874"/>
    </source>
</evidence>
<dbReference type="InterPro" id="IPR000111">
    <property type="entry name" value="Glyco_hydro_27/36_CS"/>
</dbReference>
<comment type="caution">
    <text evidence="10">The sequence shown here is derived from an EMBL/GenBank/DDBJ whole genome shotgun (WGS) entry which is preliminary data.</text>
</comment>
<evidence type="ECO:0000256" key="1">
    <source>
        <dbReference type="ARBA" id="ARBA00001255"/>
    </source>
</evidence>
<dbReference type="EMBL" id="LKLS01000132">
    <property type="protein sequence ID" value="KSU17479.1"/>
    <property type="molecule type" value="Genomic_DNA"/>
</dbReference>
<dbReference type="InterPro" id="IPR031704">
    <property type="entry name" value="Glyco_hydro_36_N"/>
</dbReference>
<dbReference type="Pfam" id="PF16875">
    <property type="entry name" value="Glyco_hydro_36N"/>
    <property type="match status" value="1"/>
</dbReference>
<dbReference type="Proteomes" id="UP000053612">
    <property type="component" value="Unassembled WGS sequence"/>
</dbReference>
<evidence type="ECO:0000256" key="7">
    <source>
        <dbReference type="PIRSR" id="PIRSR005536-1"/>
    </source>
</evidence>
<feature type="domain" description="Glycosyl hydrolase family 36 C-terminal" evidence="8">
    <location>
        <begin position="652"/>
        <end position="728"/>
    </location>
</feature>
<dbReference type="InterPro" id="IPR002252">
    <property type="entry name" value="Glyco_hydro_36"/>
</dbReference>
<evidence type="ECO:0000256" key="6">
    <source>
        <dbReference type="PIRNR" id="PIRNR005536"/>
    </source>
</evidence>
<dbReference type="FunFam" id="3.20.20.70:FF:000118">
    <property type="entry name" value="Alpha-galactosidase"/>
    <property type="match status" value="1"/>
</dbReference>
<feature type="active site" description="Proton donor" evidence="7">
    <location>
        <position position="552"/>
    </location>
</feature>
<dbReference type="InterPro" id="IPR013785">
    <property type="entry name" value="Aldolase_TIM"/>
</dbReference>
<protein>
    <recommendedName>
        <fullName evidence="3 6">Alpha-galactosidase</fullName>
        <ecNumber evidence="3 6">3.2.1.22</ecNumber>
    </recommendedName>
</protein>
<dbReference type="PATRIC" id="fig|1360.103.peg.1551"/>
<keyword evidence="5 6" id="KW-0326">Glycosidase</keyword>
<evidence type="ECO:0000259" key="9">
    <source>
        <dbReference type="Pfam" id="PF16875"/>
    </source>
</evidence>
<evidence type="ECO:0000256" key="5">
    <source>
        <dbReference type="ARBA" id="ARBA00023295"/>
    </source>
</evidence>
<dbReference type="PANTHER" id="PTHR43053">
    <property type="entry name" value="GLYCOSIDASE FAMILY 31"/>
    <property type="match status" value="1"/>
</dbReference>
<dbReference type="InterPro" id="IPR031705">
    <property type="entry name" value="Glyco_hydro_36_C"/>
</dbReference>
<dbReference type="SUPFAM" id="SSF51445">
    <property type="entry name" value="(Trans)glycosidases"/>
    <property type="match status" value="1"/>
</dbReference>
<name>A0A0V8BYH2_LACLL</name>
<dbReference type="PIRSF" id="PIRSF005536">
    <property type="entry name" value="Agal"/>
    <property type="match status" value="1"/>
</dbReference>
<dbReference type="InterPro" id="IPR050985">
    <property type="entry name" value="Alpha-glycosidase_related"/>
</dbReference>
<keyword evidence="4 6" id="KW-0378">Hydrolase</keyword>
<dbReference type="Pfam" id="PF02065">
    <property type="entry name" value="Melibiase"/>
    <property type="match status" value="1"/>
</dbReference>
<evidence type="ECO:0000313" key="11">
    <source>
        <dbReference type="Proteomes" id="UP000053612"/>
    </source>
</evidence>
<feature type="active site" description="Nucleophile" evidence="7">
    <location>
        <position position="482"/>
    </location>
</feature>
<gene>
    <name evidence="10" type="ORF">LMG9449_1653</name>
</gene>
<feature type="domain" description="Glycosyl hydrolase family 36 N-terminal" evidence="9">
    <location>
        <begin position="31"/>
        <end position="288"/>
    </location>
</feature>
<dbReference type="Pfam" id="PF16874">
    <property type="entry name" value="Glyco_hydro_36C"/>
    <property type="match status" value="1"/>
</dbReference>
<dbReference type="GO" id="GO:0004557">
    <property type="term" value="F:alpha-galactosidase activity"/>
    <property type="evidence" value="ECO:0007669"/>
    <property type="project" value="UniProtKB-UniRule"/>
</dbReference>
<dbReference type="EC" id="3.2.1.22" evidence="3 6"/>
<dbReference type="PRINTS" id="PR00743">
    <property type="entry name" value="GLHYDRLASE36"/>
</dbReference>
<evidence type="ECO:0000313" key="10">
    <source>
        <dbReference type="EMBL" id="KSU17479.1"/>
    </source>
</evidence>
<evidence type="ECO:0000256" key="3">
    <source>
        <dbReference type="ARBA" id="ARBA00012755"/>
    </source>
</evidence>
<dbReference type="RefSeq" id="WP_058223833.1">
    <property type="nucleotide sequence ID" value="NZ_JALBVA010000024.1"/>
</dbReference>